<dbReference type="SUPFAM" id="SSF56672">
    <property type="entry name" value="DNA/RNA polymerases"/>
    <property type="match status" value="1"/>
</dbReference>
<gene>
    <name evidence="2" type="ORF">HMPREF1526_00259</name>
</gene>
<dbReference type="HOGENOM" id="CLU_705540_0_0_9"/>
<dbReference type="CDD" id="cd01646">
    <property type="entry name" value="RT_Bac_retron_I"/>
    <property type="match status" value="1"/>
</dbReference>
<dbReference type="PANTHER" id="PTHR34047:SF8">
    <property type="entry name" value="PROTEIN YKFC"/>
    <property type="match status" value="1"/>
</dbReference>
<dbReference type="Pfam" id="PF00078">
    <property type="entry name" value="RVT_1"/>
    <property type="match status" value="1"/>
</dbReference>
<dbReference type="PATRIC" id="fig|1203606.4.peg.238"/>
<keyword evidence="3" id="KW-1185">Reference proteome</keyword>
<dbReference type="AlphaFoldDB" id="R8W3R1"/>
<dbReference type="eggNOG" id="COG3344">
    <property type="taxonomic scope" value="Bacteria"/>
</dbReference>
<accession>R8W3R1</accession>
<evidence type="ECO:0000313" key="2">
    <source>
        <dbReference type="EMBL" id="EOQ39565.1"/>
    </source>
</evidence>
<dbReference type="OrthoDB" id="9788687at2"/>
<dbReference type="InterPro" id="IPR051083">
    <property type="entry name" value="GrpII_Intron_Splice-Mob/Def"/>
</dbReference>
<evidence type="ECO:0000259" key="1">
    <source>
        <dbReference type="PROSITE" id="PS50878"/>
    </source>
</evidence>
<reference evidence="2 3" key="1">
    <citation type="submission" date="2013-01" db="EMBL/GenBank/DDBJ databases">
        <title>The Genome Sequence of Butyricicoccus pullicaecorum 1.2.</title>
        <authorList>
            <consortium name="The Broad Institute Genome Sequencing Platform"/>
            <person name="Earl A."/>
            <person name="Ward D."/>
            <person name="Feldgarden M."/>
            <person name="Gevers D."/>
            <person name="Van Immerseel F."/>
            <person name="Eeckhaut V."/>
            <person name="Walker B."/>
            <person name="Young S.K."/>
            <person name="Zeng Q."/>
            <person name="Gargeya S."/>
            <person name="Fitzgerald M."/>
            <person name="Haas B."/>
            <person name="Abouelleil A."/>
            <person name="Alvarado L."/>
            <person name="Arachchi H.M."/>
            <person name="Berlin A.M."/>
            <person name="Chapman S.B."/>
            <person name="Dewar J."/>
            <person name="Goldberg J."/>
            <person name="Griggs A."/>
            <person name="Gujja S."/>
            <person name="Hansen M."/>
            <person name="Howarth C."/>
            <person name="Imamovic A."/>
            <person name="Larimer J."/>
            <person name="McCowan C."/>
            <person name="Murphy C."/>
            <person name="Neiman D."/>
            <person name="Pearson M."/>
            <person name="Priest M."/>
            <person name="Roberts A."/>
            <person name="Saif S."/>
            <person name="Shea T."/>
            <person name="Sisk P."/>
            <person name="Sykes S."/>
            <person name="Wortman J."/>
            <person name="Nusbaum C."/>
            <person name="Birren B."/>
        </authorList>
    </citation>
    <scope>NUCLEOTIDE SEQUENCE [LARGE SCALE GENOMIC DNA]</scope>
    <source>
        <strain evidence="2 3">1.2</strain>
    </source>
</reference>
<proteinExistence type="predicted"/>
<dbReference type="PANTHER" id="PTHR34047">
    <property type="entry name" value="NUCLEAR INTRON MATURASE 1, MITOCHONDRIAL-RELATED"/>
    <property type="match status" value="1"/>
</dbReference>
<dbReference type="EMBL" id="AQOB01000002">
    <property type="protein sequence ID" value="EOQ39565.1"/>
    <property type="molecule type" value="Genomic_DNA"/>
</dbReference>
<dbReference type="InterPro" id="IPR000477">
    <property type="entry name" value="RT_dom"/>
</dbReference>
<dbReference type="InterPro" id="IPR043502">
    <property type="entry name" value="DNA/RNA_pol_sf"/>
</dbReference>
<dbReference type="RefSeq" id="WP_016146468.1">
    <property type="nucleotide sequence ID" value="NZ_KB976103.1"/>
</dbReference>
<feature type="domain" description="Reverse transcriptase" evidence="1">
    <location>
        <begin position="1"/>
        <end position="292"/>
    </location>
</feature>
<comment type="caution">
    <text evidence="2">The sequence shown here is derived from an EMBL/GenBank/DDBJ whole genome shotgun (WGS) entry which is preliminary data.</text>
</comment>
<sequence>MKRAKNLFEPLISDENLSRAIDEVNRTHHWRTHHRPNKCTAWVEETKEERIKELRQIIIDGFEQKPPHTTRRWDASAQKWRTVSEPAQWPDQYVHHALIQILQPIFMRGMDHYCCGSIRDRGPHQARAAIESWMNHDLKGTRYELCGDVRHFYDSLKPEVVMDRMRRLIKDRHVLDLIWRIVKDGVRIGSYTSQWFANTVLQPLDQMIRNSGLCAHYVRYMDNLTVFGPNKRKLKKLRLLVEKWLTEHQLELKGDWQIFPIARVNPKTPLEPPRRGFARQKSRLPNAVGYRYGRGFTIPRKHNLLRIKRAIARYRKRKRQGKRIMAGAAASLISRLGQLKHCNNYNLYRLLYKGERLVRDLKRIIRQKQRKEELTWSMYLERRKTSKSSRQRAVSIPT</sequence>
<protein>
    <recommendedName>
        <fullName evidence="1">Reverse transcriptase domain-containing protein</fullName>
    </recommendedName>
</protein>
<organism evidence="2 3">
    <name type="scientific">Butyricicoccus pullicaecorum 1.2</name>
    <dbReference type="NCBI Taxonomy" id="1203606"/>
    <lineage>
        <taxon>Bacteria</taxon>
        <taxon>Bacillati</taxon>
        <taxon>Bacillota</taxon>
        <taxon>Clostridia</taxon>
        <taxon>Eubacteriales</taxon>
        <taxon>Butyricicoccaceae</taxon>
        <taxon>Butyricicoccus</taxon>
    </lineage>
</organism>
<dbReference type="Proteomes" id="UP000013981">
    <property type="component" value="Unassembled WGS sequence"/>
</dbReference>
<name>R8W3R1_9FIRM</name>
<evidence type="ECO:0000313" key="3">
    <source>
        <dbReference type="Proteomes" id="UP000013981"/>
    </source>
</evidence>
<dbReference type="PROSITE" id="PS50878">
    <property type="entry name" value="RT_POL"/>
    <property type="match status" value="1"/>
</dbReference>